<evidence type="ECO:0000256" key="1">
    <source>
        <dbReference type="SAM" id="MobiDB-lite"/>
    </source>
</evidence>
<feature type="region of interest" description="Disordered" evidence="1">
    <location>
        <begin position="1"/>
        <end position="24"/>
    </location>
</feature>
<protein>
    <submittedName>
        <fullName evidence="2">Uncharacterized protein</fullName>
    </submittedName>
</protein>
<comment type="caution">
    <text evidence="2">The sequence shown here is derived from an EMBL/GenBank/DDBJ whole genome shotgun (WGS) entry which is preliminary data.</text>
</comment>
<reference evidence="2 3" key="1">
    <citation type="journal article" date="2020" name="Nature">
        <title>Six reference-quality genomes reveal evolution of bat adaptations.</title>
        <authorList>
            <person name="Jebb D."/>
            <person name="Huang Z."/>
            <person name="Pippel M."/>
            <person name="Hughes G.M."/>
            <person name="Lavrichenko K."/>
            <person name="Devanna P."/>
            <person name="Winkler S."/>
            <person name="Jermiin L.S."/>
            <person name="Skirmuntt E.C."/>
            <person name="Katzourakis A."/>
            <person name="Burkitt-Gray L."/>
            <person name="Ray D.A."/>
            <person name="Sullivan K.A.M."/>
            <person name="Roscito J.G."/>
            <person name="Kirilenko B.M."/>
            <person name="Davalos L.M."/>
            <person name="Corthals A.P."/>
            <person name="Power M.L."/>
            <person name="Jones G."/>
            <person name="Ransome R.D."/>
            <person name="Dechmann D.K.N."/>
            <person name="Locatelli A.G."/>
            <person name="Puechmaille S.J."/>
            <person name="Fedrigo O."/>
            <person name="Jarvis E.D."/>
            <person name="Hiller M."/>
            <person name="Vernes S.C."/>
            <person name="Myers E.W."/>
            <person name="Teeling E.C."/>
        </authorList>
    </citation>
    <scope>NUCLEOTIDE SEQUENCE [LARGE SCALE GENOMIC DNA]</scope>
    <source>
        <strain evidence="2">MMyoMyo1</strain>
        <tissue evidence="2">Flight muscle</tissue>
    </source>
</reference>
<evidence type="ECO:0000313" key="2">
    <source>
        <dbReference type="EMBL" id="KAF6378773.1"/>
    </source>
</evidence>
<proteinExistence type="predicted"/>
<dbReference type="EMBL" id="JABWUV010000002">
    <property type="protein sequence ID" value="KAF6378773.1"/>
    <property type="molecule type" value="Genomic_DNA"/>
</dbReference>
<name>A0A7J7ZWZ1_MYOMY</name>
<dbReference type="AlphaFoldDB" id="A0A7J7ZWZ1"/>
<dbReference type="Proteomes" id="UP000527355">
    <property type="component" value="Unassembled WGS sequence"/>
</dbReference>
<feature type="region of interest" description="Disordered" evidence="1">
    <location>
        <begin position="100"/>
        <end position="128"/>
    </location>
</feature>
<evidence type="ECO:0000313" key="3">
    <source>
        <dbReference type="Proteomes" id="UP000527355"/>
    </source>
</evidence>
<sequence length="162" mass="17793">MWPLGAQPEPPGWQPPGPCPLPHPFPPHRPLWKREASGSPCSQEGRPVWGVCTRVREERWLSGGWNEHFRGERFQRQQWMAQWMLSRPCPHPVTFPFPGRQTAVPATGPPPHSQAGGQCQGDARSSLTQGQWQLGDNHSTLSPSVEQLGGVVYTVSGGAHGG</sequence>
<keyword evidence="3" id="KW-1185">Reference proteome</keyword>
<gene>
    <name evidence="2" type="ORF">mMyoMyo1_009683</name>
</gene>
<organism evidence="2 3">
    <name type="scientific">Myotis myotis</name>
    <name type="common">Greater mouse-eared bat</name>
    <name type="synonym">Vespertilio myotis</name>
    <dbReference type="NCBI Taxonomy" id="51298"/>
    <lineage>
        <taxon>Eukaryota</taxon>
        <taxon>Metazoa</taxon>
        <taxon>Chordata</taxon>
        <taxon>Craniata</taxon>
        <taxon>Vertebrata</taxon>
        <taxon>Euteleostomi</taxon>
        <taxon>Mammalia</taxon>
        <taxon>Eutheria</taxon>
        <taxon>Laurasiatheria</taxon>
        <taxon>Chiroptera</taxon>
        <taxon>Yangochiroptera</taxon>
        <taxon>Vespertilionidae</taxon>
        <taxon>Myotis</taxon>
    </lineage>
</organism>
<accession>A0A7J7ZWZ1</accession>
<feature type="compositionally biased region" description="Pro residues" evidence="1">
    <location>
        <begin position="8"/>
        <end position="24"/>
    </location>
</feature>